<feature type="transmembrane region" description="Helical" evidence="13">
    <location>
        <begin position="586"/>
        <end position="606"/>
    </location>
</feature>
<dbReference type="Pfam" id="PF00028">
    <property type="entry name" value="Cadherin"/>
    <property type="match status" value="4"/>
</dbReference>
<dbReference type="FunFam" id="2.60.40.60:FF:000002">
    <property type="entry name" value="Protocadherin alpha 2"/>
    <property type="match status" value="1"/>
</dbReference>
<dbReference type="Proteomes" id="UP000189704">
    <property type="component" value="Unplaced"/>
</dbReference>
<dbReference type="SUPFAM" id="SSF49313">
    <property type="entry name" value="Cadherin-like"/>
    <property type="match status" value="5"/>
</dbReference>
<dbReference type="InterPro" id="IPR050174">
    <property type="entry name" value="Protocadherin/Cadherin-CA"/>
</dbReference>
<dbReference type="CDD" id="cd11304">
    <property type="entry name" value="Cadherin_repeat"/>
    <property type="match status" value="5"/>
</dbReference>
<feature type="domain" description="Cadherin" evidence="15">
    <location>
        <begin position="134"/>
        <end position="242"/>
    </location>
</feature>
<dbReference type="GO" id="GO:0005509">
    <property type="term" value="F:calcium ion binding"/>
    <property type="evidence" value="ECO:0007669"/>
    <property type="project" value="UniProtKB-UniRule"/>
</dbReference>
<dbReference type="Pfam" id="PF08266">
    <property type="entry name" value="Cadherin_2"/>
    <property type="match status" value="1"/>
</dbReference>
<evidence type="ECO:0000256" key="9">
    <source>
        <dbReference type="ARBA" id="ARBA00023136"/>
    </source>
</evidence>
<evidence type="ECO:0000256" key="4">
    <source>
        <dbReference type="ARBA" id="ARBA00022729"/>
    </source>
</evidence>
<dbReference type="PROSITE" id="PS50268">
    <property type="entry name" value="CADHERIN_2"/>
    <property type="match status" value="5"/>
</dbReference>
<keyword evidence="10" id="KW-0325">Glycoprotein</keyword>
<feature type="chain" id="PRO_5010522158" evidence="14">
    <location>
        <begin position="30"/>
        <end position="686"/>
    </location>
</feature>
<dbReference type="InterPro" id="IPR002126">
    <property type="entry name" value="Cadherin-like_dom"/>
</dbReference>
<keyword evidence="3 13" id="KW-0812">Transmembrane</keyword>
<dbReference type="PANTHER" id="PTHR24028:SF133">
    <property type="entry name" value="PROTOCADHERIN ALPHA-4"/>
    <property type="match status" value="1"/>
</dbReference>
<dbReference type="GO" id="GO:0007399">
    <property type="term" value="P:nervous system development"/>
    <property type="evidence" value="ECO:0007669"/>
    <property type="project" value="UniProtKB-ARBA"/>
</dbReference>
<evidence type="ECO:0000256" key="7">
    <source>
        <dbReference type="ARBA" id="ARBA00022889"/>
    </source>
</evidence>
<evidence type="ECO:0000256" key="8">
    <source>
        <dbReference type="ARBA" id="ARBA00022989"/>
    </source>
</evidence>
<evidence type="ECO:0000256" key="12">
    <source>
        <dbReference type="SAM" id="MobiDB-lite"/>
    </source>
</evidence>
<sequence length="686" mass="73741">MEFSWGGGQESRRLLLSFLLFAAWEVGSGQLHYSVPEEAKHGTFVGRIAQDLGLELAQLVPRLFRVASKGRGDLLEVNLQNGILFVNSRIDREELCGRSLECSIHLEVIVERPLQVFHVEVEVRDINDNSPLFPATLKNLSIAESRPLYSQFPLEGASDADIGVNALLTYSLSPNEYFSLEKPSDDKRVKGLGLILQKSLDREEAPELHLLLTATDGGKPELTGTVQLLITVLDANDNAPVFDRTFYAVRLPENVPDGTLVIKLNASDLDEGLNGDIIYSFSSDISQNVKSKFHIDPITGQIIVKGYIDFEESKSYELIVEGVDKGQLPLSGHCRVIVEVEDKNDNSPHLEFKSLSLPVREDAPLGTVIALISVADKDMGVNGQVTCSLTPHVPFKLAPTFKNYYSLVLDGALDRESVSAYQLVVTARDGGSPSRWATASVAVEVADVNDNAPAFAQPEYTVFVKENNPPGCHVFTVSARDADARENARVSYALVERLVGARALSSYVSVRAESGEVFISTTRALDEADAAGQRLLVLVKDHGEPALTATATVLVSLVDGGQAPQAASRALAGSAGPGSALVDVNVYLIVAICAVSSLLVLTLLLYTALRCSAPPPEGACGPGKPPLVCSSAAGSWSSSRPRRQRVCSGEGPPKTDLMAFSPSLPDSKDREDLPQITGESVAKVSL</sequence>
<keyword evidence="16" id="KW-1185">Reference proteome</keyword>
<dbReference type="PROSITE" id="PS00232">
    <property type="entry name" value="CADHERIN_1"/>
    <property type="match status" value="2"/>
</dbReference>
<dbReference type="SMART" id="SM00112">
    <property type="entry name" value="CA"/>
    <property type="match status" value="5"/>
</dbReference>
<feature type="domain" description="Cadherin" evidence="15">
    <location>
        <begin position="456"/>
        <end position="566"/>
    </location>
</feature>
<dbReference type="InterPro" id="IPR015919">
    <property type="entry name" value="Cadherin-like_sf"/>
</dbReference>
<dbReference type="PANTHER" id="PTHR24028">
    <property type="entry name" value="CADHERIN-87A"/>
    <property type="match status" value="1"/>
</dbReference>
<keyword evidence="7" id="KW-0130">Cell adhesion</keyword>
<evidence type="ECO:0000256" key="13">
    <source>
        <dbReference type="SAM" id="Phobius"/>
    </source>
</evidence>
<keyword evidence="6 11" id="KW-0106">Calcium</keyword>
<feature type="signal peptide" evidence="14">
    <location>
        <begin position="1"/>
        <end position="29"/>
    </location>
</feature>
<dbReference type="OrthoDB" id="6252479at2759"/>
<feature type="domain" description="Cadherin" evidence="15">
    <location>
        <begin position="351"/>
        <end position="455"/>
    </location>
</feature>
<dbReference type="GeneID" id="103277115"/>
<keyword evidence="5" id="KW-0677">Repeat</keyword>
<feature type="domain" description="Cadherin" evidence="15">
    <location>
        <begin position="243"/>
        <end position="350"/>
    </location>
</feature>
<evidence type="ECO:0000256" key="6">
    <source>
        <dbReference type="ARBA" id="ARBA00022837"/>
    </source>
</evidence>
<dbReference type="STRING" id="1868482.ENSTSYP00000013302"/>
<dbReference type="PRINTS" id="PR00205">
    <property type="entry name" value="CADHERIN"/>
</dbReference>
<comment type="subcellular location">
    <subcellularLocation>
        <location evidence="1">Cell membrane</location>
        <topology evidence="1">Single-pass type I membrane protein</topology>
    </subcellularLocation>
</comment>
<keyword evidence="2" id="KW-1003">Cell membrane</keyword>
<dbReference type="FunFam" id="2.60.40.60:FF:000003">
    <property type="entry name" value="Protocadherin alpha 2"/>
    <property type="match status" value="1"/>
</dbReference>
<organism evidence="16 17">
    <name type="scientific">Carlito syrichta</name>
    <name type="common">Philippine tarsier</name>
    <name type="synonym">Tarsius syrichta</name>
    <dbReference type="NCBI Taxonomy" id="1868482"/>
    <lineage>
        <taxon>Eukaryota</taxon>
        <taxon>Metazoa</taxon>
        <taxon>Chordata</taxon>
        <taxon>Craniata</taxon>
        <taxon>Vertebrata</taxon>
        <taxon>Euteleostomi</taxon>
        <taxon>Mammalia</taxon>
        <taxon>Eutheria</taxon>
        <taxon>Euarchontoglires</taxon>
        <taxon>Primates</taxon>
        <taxon>Haplorrhini</taxon>
        <taxon>Tarsiiformes</taxon>
        <taxon>Tarsiidae</taxon>
        <taxon>Carlito</taxon>
    </lineage>
</organism>
<dbReference type="Gene3D" id="2.60.40.60">
    <property type="entry name" value="Cadherins"/>
    <property type="match status" value="5"/>
</dbReference>
<dbReference type="RefSeq" id="XP_008072735.1">
    <property type="nucleotide sequence ID" value="XM_008074544.1"/>
</dbReference>
<reference evidence="17" key="1">
    <citation type="submission" date="2025-08" db="UniProtKB">
        <authorList>
            <consortium name="RefSeq"/>
        </authorList>
    </citation>
    <scope>IDENTIFICATION</scope>
</reference>
<dbReference type="FunFam" id="2.60.40.60:FF:000006">
    <property type="entry name" value="Protocadherin alpha 2"/>
    <property type="match status" value="1"/>
</dbReference>
<evidence type="ECO:0000256" key="10">
    <source>
        <dbReference type="ARBA" id="ARBA00023180"/>
    </source>
</evidence>
<evidence type="ECO:0000256" key="11">
    <source>
        <dbReference type="PROSITE-ProRule" id="PRU00043"/>
    </source>
</evidence>
<evidence type="ECO:0000256" key="2">
    <source>
        <dbReference type="ARBA" id="ARBA00022475"/>
    </source>
</evidence>
<dbReference type="InterPro" id="IPR013164">
    <property type="entry name" value="Cadherin_N"/>
</dbReference>
<evidence type="ECO:0000256" key="14">
    <source>
        <dbReference type="SAM" id="SignalP"/>
    </source>
</evidence>
<keyword evidence="4 14" id="KW-0732">Signal</keyword>
<dbReference type="GO" id="GO:0007156">
    <property type="term" value="P:homophilic cell adhesion via plasma membrane adhesion molecules"/>
    <property type="evidence" value="ECO:0007669"/>
    <property type="project" value="InterPro"/>
</dbReference>
<dbReference type="OMA" id="FRMMSQG"/>
<gene>
    <name evidence="17" type="primary">LOC103277115</name>
</gene>
<dbReference type="FunFam" id="2.60.40.60:FF:000007">
    <property type="entry name" value="Protocadherin alpha 2"/>
    <property type="match status" value="1"/>
</dbReference>
<evidence type="ECO:0000256" key="5">
    <source>
        <dbReference type="ARBA" id="ARBA00022737"/>
    </source>
</evidence>
<evidence type="ECO:0000256" key="1">
    <source>
        <dbReference type="ARBA" id="ARBA00004251"/>
    </source>
</evidence>
<accession>A0A1U7UR87</accession>
<evidence type="ECO:0000313" key="16">
    <source>
        <dbReference type="Proteomes" id="UP000189704"/>
    </source>
</evidence>
<dbReference type="InterPro" id="IPR020894">
    <property type="entry name" value="Cadherin_CS"/>
</dbReference>
<dbReference type="GO" id="GO:0005886">
    <property type="term" value="C:plasma membrane"/>
    <property type="evidence" value="ECO:0007669"/>
    <property type="project" value="UniProtKB-SubCell"/>
</dbReference>
<name>A0A1U7UR87_CARSF</name>
<evidence type="ECO:0000259" key="15">
    <source>
        <dbReference type="PROSITE" id="PS50268"/>
    </source>
</evidence>
<dbReference type="KEGG" id="csyr:103277115"/>
<evidence type="ECO:0000256" key="3">
    <source>
        <dbReference type="ARBA" id="ARBA00022692"/>
    </source>
</evidence>
<keyword evidence="8 13" id="KW-1133">Transmembrane helix</keyword>
<feature type="domain" description="Cadherin" evidence="15">
    <location>
        <begin position="34"/>
        <end position="133"/>
    </location>
</feature>
<keyword evidence="9 13" id="KW-0472">Membrane</keyword>
<proteinExistence type="predicted"/>
<dbReference type="FunFam" id="2.60.40.60:FF:000001">
    <property type="entry name" value="Protocadherin alpha 2"/>
    <property type="match status" value="1"/>
</dbReference>
<protein>
    <submittedName>
        <fullName evidence="17">Protocadherin alpha-4-like</fullName>
    </submittedName>
</protein>
<feature type="region of interest" description="Disordered" evidence="12">
    <location>
        <begin position="633"/>
        <end position="686"/>
    </location>
</feature>
<evidence type="ECO:0000313" key="17">
    <source>
        <dbReference type="RefSeq" id="XP_008072735.1"/>
    </source>
</evidence>
<dbReference type="AlphaFoldDB" id="A0A1U7UR87"/>